<dbReference type="SUPFAM" id="SSF50729">
    <property type="entry name" value="PH domain-like"/>
    <property type="match status" value="1"/>
</dbReference>
<sequence>MPVRKKHGPYDIIADDVYDCRIPLHNELAYQHGIHFEAKYEFKARGIKKRPVDITVSVDGVKVVLQRKKQKEKGLSWDESKLLVMFHPIYRIFYVSHDSQDLQIFSYIARDGASNTFKCNVFKCSKKKIVSNNIEENPLAIIKFSDLGKHQFFTKNNKLIIICQTAVDALAR</sequence>
<dbReference type="Proteomes" id="UP000005237">
    <property type="component" value="Unassembled WGS sequence"/>
</dbReference>
<dbReference type="Gene3D" id="2.30.29.30">
    <property type="entry name" value="Pleckstrin-homology domain (PH domain)/Phosphotyrosine-binding domain (PTB)"/>
    <property type="match status" value="1"/>
</dbReference>
<dbReference type="AlphaFoldDB" id="A0A8R1I6R4"/>
<dbReference type="PANTHER" id="PTHR11232">
    <property type="entry name" value="PHOSPHOTYROSINE INTERACTION DOMAIN-CONTAINING FAMILY MEMBER"/>
    <property type="match status" value="1"/>
</dbReference>
<reference evidence="2" key="2">
    <citation type="submission" date="2022-06" db="UniProtKB">
        <authorList>
            <consortium name="EnsemblMetazoa"/>
        </authorList>
    </citation>
    <scope>IDENTIFICATION</scope>
    <source>
        <strain evidence="2">DF5081</strain>
    </source>
</reference>
<evidence type="ECO:0000259" key="1">
    <source>
        <dbReference type="SMART" id="SM00462"/>
    </source>
</evidence>
<reference evidence="3" key="1">
    <citation type="submission" date="2010-08" db="EMBL/GenBank/DDBJ databases">
        <authorList>
            <consortium name="Caenorhabditis japonica Sequencing Consortium"/>
            <person name="Wilson R.K."/>
        </authorList>
    </citation>
    <scope>NUCLEOTIDE SEQUENCE [LARGE SCALE GENOMIC DNA]</scope>
    <source>
        <strain evidence="3">DF5081</strain>
    </source>
</reference>
<dbReference type="SMART" id="SM00462">
    <property type="entry name" value="PTB"/>
    <property type="match status" value="1"/>
</dbReference>
<accession>A0A8R1I6R4</accession>
<protein>
    <submittedName>
        <fullName evidence="2">PID domain-containing protein</fullName>
    </submittedName>
</protein>
<keyword evidence="3" id="KW-1185">Reference proteome</keyword>
<feature type="domain" description="PID" evidence="1">
    <location>
        <begin position="31"/>
        <end position="159"/>
    </location>
</feature>
<name>A0A8R1I6R4_CAEJA</name>
<proteinExistence type="predicted"/>
<organism evidence="2 3">
    <name type="scientific">Caenorhabditis japonica</name>
    <dbReference type="NCBI Taxonomy" id="281687"/>
    <lineage>
        <taxon>Eukaryota</taxon>
        <taxon>Metazoa</taxon>
        <taxon>Ecdysozoa</taxon>
        <taxon>Nematoda</taxon>
        <taxon>Chromadorea</taxon>
        <taxon>Rhabditida</taxon>
        <taxon>Rhabditina</taxon>
        <taxon>Rhabditomorpha</taxon>
        <taxon>Rhabditoidea</taxon>
        <taxon>Rhabditidae</taxon>
        <taxon>Peloderinae</taxon>
        <taxon>Caenorhabditis</taxon>
    </lineage>
</organism>
<evidence type="ECO:0000313" key="2">
    <source>
        <dbReference type="EnsemblMetazoa" id="CJA26139b.1"/>
    </source>
</evidence>
<dbReference type="InterPro" id="IPR051133">
    <property type="entry name" value="Adapter_Engulfment-Domain"/>
</dbReference>
<evidence type="ECO:0000313" key="3">
    <source>
        <dbReference type="Proteomes" id="UP000005237"/>
    </source>
</evidence>
<dbReference type="InterPro" id="IPR011993">
    <property type="entry name" value="PH-like_dom_sf"/>
</dbReference>
<dbReference type="EnsemblMetazoa" id="CJA26139b.1">
    <property type="protein sequence ID" value="CJA26139b.1"/>
    <property type="gene ID" value="WBGene00181711"/>
</dbReference>
<dbReference type="GO" id="GO:0050998">
    <property type="term" value="F:nitric-oxide synthase binding"/>
    <property type="evidence" value="ECO:0007669"/>
    <property type="project" value="TreeGrafter"/>
</dbReference>
<dbReference type="Pfam" id="PF00640">
    <property type="entry name" value="PID"/>
    <property type="match status" value="1"/>
</dbReference>
<dbReference type="InterPro" id="IPR006020">
    <property type="entry name" value="PTB/PI_dom"/>
</dbReference>
<dbReference type="PANTHER" id="PTHR11232:SF17">
    <property type="entry name" value="CAPON-LIKE PROTEIN"/>
    <property type="match status" value="1"/>
</dbReference>